<evidence type="ECO:0000256" key="2">
    <source>
        <dbReference type="ARBA" id="ARBA00022771"/>
    </source>
</evidence>
<evidence type="ECO:0000256" key="1">
    <source>
        <dbReference type="ARBA" id="ARBA00022723"/>
    </source>
</evidence>
<dbReference type="InterPro" id="IPR045234">
    <property type="entry name" value="Unkempt-like"/>
</dbReference>
<keyword evidence="1" id="KW-0479">Metal-binding</keyword>
<evidence type="ECO:0000313" key="8">
    <source>
        <dbReference type="EMBL" id="BBG98063.1"/>
    </source>
</evidence>
<accession>A0A4Y1R1Y7</accession>
<dbReference type="GO" id="GO:0003677">
    <property type="term" value="F:DNA binding"/>
    <property type="evidence" value="ECO:0007669"/>
    <property type="project" value="UniProtKB-KW"/>
</dbReference>
<keyword evidence="3" id="KW-0862">Zinc</keyword>
<keyword evidence="5" id="KW-0040">ANK repeat</keyword>
<dbReference type="PROSITE" id="PS50088">
    <property type="entry name" value="ANK_REPEAT"/>
    <property type="match status" value="1"/>
</dbReference>
<dbReference type="InterPro" id="IPR002110">
    <property type="entry name" value="Ankyrin_rpt"/>
</dbReference>
<evidence type="ECO:0000256" key="3">
    <source>
        <dbReference type="ARBA" id="ARBA00022833"/>
    </source>
</evidence>
<dbReference type="Gene3D" id="1.25.40.20">
    <property type="entry name" value="Ankyrin repeat-containing domain"/>
    <property type="match status" value="1"/>
</dbReference>
<name>A0A4Y1R1Y7_PRUDU</name>
<dbReference type="PANTHER" id="PTHR14493">
    <property type="entry name" value="UNKEMPT FAMILY MEMBER"/>
    <property type="match status" value="1"/>
</dbReference>
<dbReference type="Pfam" id="PF00023">
    <property type="entry name" value="Ank"/>
    <property type="match status" value="1"/>
</dbReference>
<gene>
    <name evidence="8" type="ORF">Prudu_007374</name>
</gene>
<dbReference type="EMBL" id="AP019298">
    <property type="protein sequence ID" value="BBG98063.1"/>
    <property type="molecule type" value="Genomic_DNA"/>
</dbReference>
<evidence type="ECO:0000256" key="4">
    <source>
        <dbReference type="ARBA" id="ARBA00023125"/>
    </source>
</evidence>
<dbReference type="InterPro" id="IPR057444">
    <property type="entry name" value="Znf-CCCH_AtC3H23-like"/>
</dbReference>
<feature type="domain" description="AtC3H23-like CCCH zinc finger" evidence="7">
    <location>
        <begin position="204"/>
        <end position="237"/>
    </location>
</feature>
<organism evidence="8">
    <name type="scientific">Prunus dulcis</name>
    <name type="common">Almond</name>
    <name type="synonym">Amygdalus dulcis</name>
    <dbReference type="NCBI Taxonomy" id="3755"/>
    <lineage>
        <taxon>Eukaryota</taxon>
        <taxon>Viridiplantae</taxon>
        <taxon>Streptophyta</taxon>
        <taxon>Embryophyta</taxon>
        <taxon>Tracheophyta</taxon>
        <taxon>Spermatophyta</taxon>
        <taxon>Magnoliopsida</taxon>
        <taxon>eudicotyledons</taxon>
        <taxon>Gunneridae</taxon>
        <taxon>Pentapetalae</taxon>
        <taxon>rosids</taxon>
        <taxon>fabids</taxon>
        <taxon>Rosales</taxon>
        <taxon>Rosaceae</taxon>
        <taxon>Amygdaloideae</taxon>
        <taxon>Amygdaleae</taxon>
        <taxon>Prunus</taxon>
    </lineage>
</organism>
<feature type="repeat" description="ANK" evidence="5">
    <location>
        <begin position="103"/>
        <end position="134"/>
    </location>
</feature>
<keyword evidence="2" id="KW-0863">Zinc-finger</keyword>
<dbReference type="Pfam" id="PF25512">
    <property type="entry name" value="zf-CCCH_AtC3H23"/>
    <property type="match status" value="1"/>
</dbReference>
<evidence type="ECO:0000256" key="6">
    <source>
        <dbReference type="SAM" id="MobiDB-lite"/>
    </source>
</evidence>
<feature type="region of interest" description="Disordered" evidence="6">
    <location>
        <begin position="163"/>
        <end position="182"/>
    </location>
</feature>
<evidence type="ECO:0000259" key="7">
    <source>
        <dbReference type="Pfam" id="PF25512"/>
    </source>
</evidence>
<dbReference type="PROSITE" id="PS50297">
    <property type="entry name" value="ANK_REP_REGION"/>
    <property type="match status" value="1"/>
</dbReference>
<keyword evidence="4" id="KW-0238">DNA-binding</keyword>
<protein>
    <submittedName>
        <fullName evidence="8">Zinc finger CCCH-type family protein</fullName>
    </submittedName>
</protein>
<dbReference type="AlphaFoldDB" id="A0A4Y1R1Y7"/>
<dbReference type="SUPFAM" id="SSF48403">
    <property type="entry name" value="Ankyrin repeat"/>
    <property type="match status" value="1"/>
</dbReference>
<feature type="compositionally biased region" description="Polar residues" evidence="6">
    <location>
        <begin position="163"/>
        <end position="178"/>
    </location>
</feature>
<sequence length="611" mass="67594">MDEVDHFTYKQAAADSLNGVALGYVQGSKDKLSPSNFTMESGFLSRIRFWLNCLPQTILMLSEAKRIGSKKMGFEERTPLMIAAMFGSTKSGKADVNRSCGSDKVTALHCATAGGSTASLEVVKLLLDASADANCSPCSSRRKTMEMLLKGDMSVMESDQIANQEGDQQKFPSPQLSKDGSEKKEYPIDISLPDINNGIYGTDEFRMYTFKVKPCSRAYSHDWTECPFVHPGENARRRDPRKYPYSCVPCPEFRKGSCQKGDVCEITPSVCFHGFSHAFTKVYVSERRRYGQPISSWFITYVSAYHVNTAHVSIGDLFISKNGALWQNKVNLTPPALQLPGSRLKSALSARDLDLEMELLGLDSHSSQQQKHQHQQQQQQQLWDEISRLSSPKCYNNDFSRIGELKPTNLDDAFGSFDPSLLSQLQGVSLKPSTPTQLQSSAHQIRQNMNQLRSSYPTNLSSSPVRKPSSFGLDSPGALAAAVMNSRSAAFAQRSHSFIDRGAMSHPHGLTAPANSSTMMQSSDWGSPGGKLDWGIQGDELNKLRSLLLLGSEAAMLEHQPPLCHQLLVSQMSLGSIPWLEMFLLRGLSRSIITSIRGFMKCFPHGRSRCT</sequence>
<reference evidence="8" key="1">
    <citation type="journal article" date="2019" name="Science">
        <title>Mutation of a bHLH transcription factor allowed almond domestication.</title>
        <authorList>
            <person name="Sanchez-Perez R."/>
            <person name="Pavan S."/>
            <person name="Mazzeo R."/>
            <person name="Moldovan C."/>
            <person name="Aiese Cigliano R."/>
            <person name="Del Cueto J."/>
            <person name="Ricciardi F."/>
            <person name="Lotti C."/>
            <person name="Ricciardi L."/>
            <person name="Dicenta F."/>
            <person name="Lopez-Marques R.L."/>
            <person name="Lindberg Moller B."/>
        </authorList>
    </citation>
    <scope>NUCLEOTIDE SEQUENCE</scope>
</reference>
<dbReference type="GO" id="GO:0008270">
    <property type="term" value="F:zinc ion binding"/>
    <property type="evidence" value="ECO:0007669"/>
    <property type="project" value="UniProtKB-KW"/>
</dbReference>
<proteinExistence type="predicted"/>
<dbReference type="InterPro" id="IPR036770">
    <property type="entry name" value="Ankyrin_rpt-contain_sf"/>
</dbReference>
<dbReference type="PANTHER" id="PTHR14493:SF86">
    <property type="entry name" value="ZINC FINGER CCCH DOMAIN-CONTAINING PROTEIN 47"/>
    <property type="match status" value="1"/>
</dbReference>
<evidence type="ECO:0000256" key="5">
    <source>
        <dbReference type="PROSITE-ProRule" id="PRU00023"/>
    </source>
</evidence>